<feature type="disulfide bond" evidence="9">
    <location>
        <begin position="2792"/>
        <end position="2844"/>
    </location>
</feature>
<dbReference type="PROSITE" id="PS01286">
    <property type="entry name" value="FA58C_2"/>
    <property type="match status" value="1"/>
</dbReference>
<dbReference type="InterPro" id="IPR002919">
    <property type="entry name" value="TIL_dom"/>
</dbReference>
<evidence type="ECO:0000256" key="11">
    <source>
        <dbReference type="PROSITE-ProRule" id="PRU00124"/>
    </source>
</evidence>
<reference evidence="21 22" key="1">
    <citation type="submission" date="2024-02" db="EMBL/GenBank/DDBJ databases">
        <title>Chromosome-scale genome assembly of the rough periwinkle Littorina saxatilis.</title>
        <authorList>
            <person name="De Jode A."/>
            <person name="Faria R."/>
            <person name="Formenti G."/>
            <person name="Sims Y."/>
            <person name="Smith T.P."/>
            <person name="Tracey A."/>
            <person name="Wood J.M.D."/>
            <person name="Zagrodzka Z.B."/>
            <person name="Johannesson K."/>
            <person name="Butlin R.K."/>
            <person name="Leder E.H."/>
        </authorList>
    </citation>
    <scope>NUCLEOTIDE SEQUENCE [LARGE SCALE GENOMIC DNA]</scope>
    <source>
        <strain evidence="21">Snail1</strain>
        <tissue evidence="21">Muscle</tissue>
    </source>
</reference>
<dbReference type="InterPro" id="IPR025155">
    <property type="entry name" value="WxxW_domain"/>
</dbReference>
<feature type="chain" id="PRO_5042997368" evidence="14">
    <location>
        <begin position="19"/>
        <end position="2864"/>
    </location>
</feature>
<dbReference type="InterPro" id="IPR036055">
    <property type="entry name" value="LDL_receptor-like_sf"/>
</dbReference>
<evidence type="ECO:0000313" key="22">
    <source>
        <dbReference type="Proteomes" id="UP001374579"/>
    </source>
</evidence>
<gene>
    <name evidence="21" type="ORF">V1264_013238</name>
</gene>
<keyword evidence="4 14" id="KW-0732">Signal</keyword>
<evidence type="ECO:0000256" key="9">
    <source>
        <dbReference type="PROSITE-ProRule" id="PRU00039"/>
    </source>
</evidence>
<evidence type="ECO:0000259" key="19">
    <source>
        <dbReference type="PROSITE" id="PS50923"/>
    </source>
</evidence>
<dbReference type="SUPFAM" id="SSF57567">
    <property type="entry name" value="Serine protease inhibitors"/>
    <property type="match status" value="3"/>
</dbReference>
<dbReference type="SMART" id="SM00214">
    <property type="entry name" value="VWC"/>
    <property type="match status" value="4"/>
</dbReference>
<dbReference type="PROSITE" id="PS01225">
    <property type="entry name" value="CTCK_2"/>
    <property type="match status" value="1"/>
</dbReference>
<dbReference type="SUPFAM" id="SSF49785">
    <property type="entry name" value="Galactose-binding domain-like"/>
    <property type="match status" value="2"/>
</dbReference>
<feature type="signal peptide" evidence="14">
    <location>
        <begin position="1"/>
        <end position="18"/>
    </location>
</feature>
<dbReference type="InterPro" id="IPR036084">
    <property type="entry name" value="Ser_inhib-like_sf"/>
</dbReference>
<dbReference type="GO" id="GO:0005615">
    <property type="term" value="C:extracellular space"/>
    <property type="evidence" value="ECO:0007669"/>
    <property type="project" value="TreeGrafter"/>
</dbReference>
<feature type="domain" description="F5/8 type C" evidence="16">
    <location>
        <begin position="2099"/>
        <end position="2244"/>
    </location>
</feature>
<keyword evidence="8" id="KW-0325">Glycoprotein</keyword>
<feature type="domain" description="VWFD" evidence="20">
    <location>
        <begin position="573"/>
        <end position="742"/>
    </location>
</feature>
<dbReference type="PROSITE" id="PS50184">
    <property type="entry name" value="VWFC_2"/>
    <property type="match status" value="1"/>
</dbReference>
<dbReference type="FunFam" id="2.60.120.260:FF:000002">
    <property type="entry name" value="Coagulation factor VIII"/>
    <property type="match status" value="1"/>
</dbReference>
<keyword evidence="22" id="KW-1185">Reference proteome</keyword>
<dbReference type="InterPro" id="IPR050780">
    <property type="entry name" value="Mucin_vWF_Thrombospondin_sf"/>
</dbReference>
<dbReference type="InterPro" id="IPR035976">
    <property type="entry name" value="Sushi/SCR/CCP_sf"/>
</dbReference>
<evidence type="ECO:0000259" key="15">
    <source>
        <dbReference type="PROSITE" id="PS01225"/>
    </source>
</evidence>
<dbReference type="InterPro" id="IPR008979">
    <property type="entry name" value="Galactose-bd-like_sf"/>
</dbReference>
<dbReference type="SMART" id="SM00832">
    <property type="entry name" value="C8"/>
    <property type="match status" value="3"/>
</dbReference>
<dbReference type="CDD" id="cd00057">
    <property type="entry name" value="FA58C"/>
    <property type="match status" value="2"/>
</dbReference>
<dbReference type="SMART" id="SM00215">
    <property type="entry name" value="VWC_out"/>
    <property type="match status" value="2"/>
</dbReference>
<protein>
    <submittedName>
        <fullName evidence="21">Uncharacterized protein</fullName>
    </submittedName>
</protein>
<proteinExistence type="inferred from homology"/>
<dbReference type="Pfam" id="PF00093">
    <property type="entry name" value="VWC"/>
    <property type="match status" value="1"/>
</dbReference>
<dbReference type="SMART" id="SM00216">
    <property type="entry name" value="VWD"/>
    <property type="match status" value="3"/>
</dbReference>
<dbReference type="Gene3D" id="2.10.70.10">
    <property type="entry name" value="Complement Module, domain 1"/>
    <property type="match status" value="1"/>
</dbReference>
<dbReference type="InterPro" id="IPR002172">
    <property type="entry name" value="LDrepeatLR_classA_rpt"/>
</dbReference>
<evidence type="ECO:0000256" key="13">
    <source>
        <dbReference type="SAM" id="MobiDB-lite"/>
    </source>
</evidence>
<feature type="disulfide bond" evidence="9">
    <location>
        <begin position="2788"/>
        <end position="2842"/>
    </location>
</feature>
<dbReference type="CDD" id="cd00112">
    <property type="entry name" value="LDLa"/>
    <property type="match status" value="1"/>
</dbReference>
<evidence type="ECO:0000256" key="7">
    <source>
        <dbReference type="ARBA" id="ARBA00023157"/>
    </source>
</evidence>
<evidence type="ECO:0000256" key="8">
    <source>
        <dbReference type="ARBA" id="ARBA00023180"/>
    </source>
</evidence>
<feature type="disulfide bond" evidence="11">
    <location>
        <begin position="2486"/>
        <end position="2504"/>
    </location>
</feature>
<dbReference type="PROSITE" id="PS01208">
    <property type="entry name" value="VWFC_1"/>
    <property type="match status" value="1"/>
</dbReference>
<dbReference type="PROSITE" id="PS01185">
    <property type="entry name" value="CTCK_1"/>
    <property type="match status" value="1"/>
</dbReference>
<evidence type="ECO:0000256" key="1">
    <source>
        <dbReference type="ARBA" id="ARBA00004239"/>
    </source>
</evidence>
<keyword evidence="3" id="KW-0964">Secreted</keyword>
<evidence type="ECO:0000256" key="5">
    <source>
        <dbReference type="ARBA" id="ARBA00022737"/>
    </source>
</evidence>
<evidence type="ECO:0000256" key="12">
    <source>
        <dbReference type="PROSITE-ProRule" id="PRU00302"/>
    </source>
</evidence>
<dbReference type="Pfam" id="PF00754">
    <property type="entry name" value="F5_F8_type_C"/>
    <property type="match status" value="2"/>
</dbReference>
<feature type="region of interest" description="Disordered" evidence="13">
    <location>
        <begin position="2520"/>
        <end position="2546"/>
    </location>
</feature>
<name>A0AAN9BPT3_9CAEN</name>
<comment type="caution">
    <text evidence="21">The sequence shown here is derived from an EMBL/GenBank/DDBJ whole genome shotgun (WGS) entry which is preliminary data.</text>
</comment>
<keyword evidence="12" id="KW-0768">Sushi</keyword>
<dbReference type="SUPFAM" id="SSF57603">
    <property type="entry name" value="FnI-like domain"/>
    <property type="match status" value="2"/>
</dbReference>
<evidence type="ECO:0000259" key="17">
    <source>
        <dbReference type="PROSITE" id="PS50026"/>
    </source>
</evidence>
<evidence type="ECO:0000259" key="20">
    <source>
        <dbReference type="PROSITE" id="PS51233"/>
    </source>
</evidence>
<dbReference type="InterPro" id="IPR000421">
    <property type="entry name" value="FA58C"/>
</dbReference>
<dbReference type="SMART" id="SM00041">
    <property type="entry name" value="CT"/>
    <property type="match status" value="1"/>
</dbReference>
<dbReference type="GO" id="GO:0007399">
    <property type="term" value="P:nervous system development"/>
    <property type="evidence" value="ECO:0007669"/>
    <property type="project" value="UniProtKB-ARBA"/>
</dbReference>
<dbReference type="SUPFAM" id="SSF57196">
    <property type="entry name" value="EGF/Laminin"/>
    <property type="match status" value="1"/>
</dbReference>
<dbReference type="SMART" id="SM00192">
    <property type="entry name" value="LDLa"/>
    <property type="match status" value="1"/>
</dbReference>
<dbReference type="InterPro" id="IPR000742">
    <property type="entry name" value="EGF"/>
</dbReference>
<evidence type="ECO:0000256" key="6">
    <source>
        <dbReference type="ARBA" id="ARBA00023008"/>
    </source>
</evidence>
<evidence type="ECO:0000313" key="21">
    <source>
        <dbReference type="EMBL" id="KAK7109139.1"/>
    </source>
</evidence>
<dbReference type="PROSITE" id="PS01186">
    <property type="entry name" value="EGF_2"/>
    <property type="match status" value="1"/>
</dbReference>
<feature type="domain" description="EGF-like" evidence="17">
    <location>
        <begin position="93"/>
        <end position="124"/>
    </location>
</feature>
<sequence>MAPSSALLVFLLAATAAAERAPRMKRQADDVCVQPANPPHTKYECTDDAFYLSCDASCEDGYEFQDDSPSPQQVQCDIFGSTWFSGPDVPRCVPICTMPCQNGGTCDAPNHCSCPAGYSGNQCQSRANPCQQPPNPRSGQINCQKQGADVVCTVSCSTGFRFESQAAAAYRCSSSGAWSPAKETIPDCVQDFDTVIPTTQTNGGVATGSTAYPAVGRGAMCVAWGQEHYRTFDNKVYTFTGQCTYTLARDCSLNTFTVNVINDRNCQPGTPCKRELDIYLGSSKVSLRAGASGPEVTWDGTSLTVPTSRSGTVFQQVGRYLTVQSALGFMVKWDGKESVFFRAMEGLKSKTCGLCGVYDGDQSNDLTLDGGGQAANAAAFGTSWKKSNVGEAPCPDSSQQQTCDAATSTRAGSRCAALLSDPAFTACHSAVDVTMYIEACKFDCCKQDTEACTCTSMEAYSKACMDKGVGLHWRRNNRCPVMCSGGKIFQECGSSCTLTCENPKQVCTDTSCVDGCFCPPGTVEHAGHCVAADQCPCTHGGKDYQNGESFQQDCNTCTCESGTLTCTKKTCSKRCSATGDPHYLTFDGHRFDFMGNCSYYLLYDNDFDVIVDNIQCGHTEYATCTKSVTIDINGMNIKMDHNHRLFVNGREISQLPYQQPGLKVFMVSSLFMEADLANGVKILWDGRTRVYVTAPSSLMHHTQGLCGTFDNNQNNDLMTREKIVENNANRFGNSWKTQASCHDVPDVLPPSPCDSNPQRKQEAMNHCNQLKNAVFSACHDVEPIDSYLEDCMYDMCACSENMKDCLCPTLGIYADTCAAKGVKLSWRQQISECMIQCPGGQEYQVCGNPCERTCHNIAEQGECEASCVEGCNCPDGQALNDQGQCVPTVQCPCVFDDREYPAGYATLKGAESCKCVGAQWACSRLMFGDSMTTVLDPLCPKNSIYKECMSQCPGTCDNMGDPSTGTCAQDPAQCKAGCECVDGYVKQGDQCVNRTTCPCHHGGHDYHEGDVIAMDCNQCTCRSRKWMCETNDCPSTCSAVGDSHYKTFDGKEYQFQGTCDYVLTKSQSGADALFQVTTQNVACGSTGVTCSKMIEVTVGEPGTPTYYKLDLVKGQSVKPDAGSPFTVREVGEFVYIDTPFGLSIQWDKGTRVYVRLETQLMNKVEGLCGNFNGNQNDDFKGPSGGPAMVRATEFGDSWKLHDYCAPSTVVSDTCQHVPQRRPWAQKECSILASDLFAACHAVEDHTKYLQRCVYDTCACTQGGDCECLCTAIAAYAHVCANKGYPVKWRSNDLCPLECEDCQTYSACVSPCPKKTCDNRLTYNDQCKDVEHTCFEGCDLRACPPGQVYSKLQDPVTCIPETMCDTPACKINGKTYREGERVYDETVCNNNCEICNCRKGVLEHIRYASCPTLVPTAGPSAGPRVEPNGRPVATPPPLPKQNLAQMKTTVSMSKCRPGETYESCGYMCEEACDPLRHSTPLCEGGGNRCVPGCRNSSSAAMCAPGEKRVDVNTCVPANMCPCLKPDGTAAKPFETWKNPADSCSDCSCQSGAALCTNHDPSCTATPSVTPTAGPGANPNPLCGWSQWLNMDTPTTGSGDVESLTALRSAFRLCDSPISIECRDAITLDSVIDGSSVSCDLRTGLTCHNADKGGKCADYEVRVYCPCAGTVIPVPKVNTTGHTHNACVSQWSDWINRDTPSGDGDKEGLTFEEKTHFCPGGKITDVQCMTVSDIEYFSTGETATCTAQNGMTCLNADNDPAQCSDYKIKYQCTCAPINDENPTVKPQKPAAKCGWTSWMSGHRPSPAGETETLTALRSMPGEFCPPEDIVAVECRPMGNQMVEDEVKAAVTCDLRYDGMVCRSEDLPVGVTCPDYQVRFLCEPRGQDCSGVPTPNTTQPLVRPHPRTHVTAHPQTDYPACRETMNGEVPLELTENQLNASSSTSLYTDATRSSLDTRHDTLHSGGWVARVVDDQQWLEVSFAKPMTISGLVTKGRDASPEWVTQYVLLYSMDGSIYHYYQEEPNLPKVFKANSDSSTEVRQTIQPTTARFFMIKPVAWHGAIAIRLGLLGCQAVVAPTAIPTATPVAKPPLVPTPEIPNICMENMGMMNGQIRDDMLRASSFRDAAHAPQKARLGGSGSWLPARDDANQYLQIDLLTSHFVTGLTTQGRPAAVSFVKKYRVLYSEDGVNWNVYREEKGVDKIFDGNTDSVTPVTNIFKQPIKARFIRLNPRTWEGRIALRFELHGCFESYPPGSATPTAMPQSQPKTTPPTHIPDGCIQWDSWVDTHQPGLLSRDDFEPIETIRAESRACTDPLAIQCRTASSDHTPWELTGQPLRCDLWTGLLCNADDVDGPACYNYQVRLGCLQRTAECLSKIPTAAPTAQPGATPVPVCYPSVDRTSCPASCPAGQYCDGARCVPRSECPCLLDNKVIRARDVTTNGQCETCQCLNGEVRCVPKTCSSCSQGFSQLNRTTCDCACVTCKVDEFQCSTGSCIPQSSKCDGVINCQNDEIDCDNPPKFVPPTAKPTAQPGATPNVHPDHRGKVTPPPQQGCPDQCPVPEDIPCPANVQVVEVLGECNCPKLACLATPIPGTTLSPNKVCRVRNGDGGERTYQIGEVWTEGVCADCACIVGSDGSGEVSCHRQKCPVCKLGEKAVSVPGECCEKCQPDGCVVNTKLYKAGESMPSSRGCYVKTCERDNQGTFVTKETQIRCKPLDLLSPCQDDTQRYDADGCCLKCVPKTLMSNRTESCTPCGAQPLFSTPEDSVAHFTVHNPQGSPCRNTHPLPDLTQCGGQCGSPSSYRDLIGGFQATCSCCQPTSVSQRHVTLTCDDGSGLEHSYTVPDACQCEACADATQSTATSAASTLLQ</sequence>
<dbReference type="SMART" id="SM00231">
    <property type="entry name" value="FA58C"/>
    <property type="match status" value="2"/>
</dbReference>
<dbReference type="Pfam" id="PF08742">
    <property type="entry name" value="C8"/>
    <property type="match status" value="3"/>
</dbReference>
<accession>A0AAN9BPT3</accession>
<organism evidence="21 22">
    <name type="scientific">Littorina saxatilis</name>
    <dbReference type="NCBI Taxonomy" id="31220"/>
    <lineage>
        <taxon>Eukaryota</taxon>
        <taxon>Metazoa</taxon>
        <taxon>Spiralia</taxon>
        <taxon>Lophotrochozoa</taxon>
        <taxon>Mollusca</taxon>
        <taxon>Gastropoda</taxon>
        <taxon>Caenogastropoda</taxon>
        <taxon>Littorinimorpha</taxon>
        <taxon>Littorinoidea</taxon>
        <taxon>Littorinidae</taxon>
        <taxon>Littorina</taxon>
    </lineage>
</organism>
<comment type="subcellular location">
    <subcellularLocation>
        <location evidence="1">Secreted</location>
        <location evidence="1">Extracellular space</location>
    </subcellularLocation>
</comment>
<comment type="similarity">
    <text evidence="2">Belongs to the thrombospondin family.</text>
</comment>
<dbReference type="InterPro" id="IPR000436">
    <property type="entry name" value="Sushi_SCR_CCP_dom"/>
</dbReference>
<feature type="region of interest" description="Disordered" evidence="13">
    <location>
        <begin position="1890"/>
        <end position="1911"/>
    </location>
</feature>
<feature type="domain" description="VWFD" evidence="20">
    <location>
        <begin position="1035"/>
        <end position="1205"/>
    </location>
</feature>
<dbReference type="InterPro" id="IPR001846">
    <property type="entry name" value="VWF_type-D"/>
</dbReference>
<dbReference type="PROSITE" id="PS50026">
    <property type="entry name" value="EGF_3"/>
    <property type="match status" value="1"/>
</dbReference>
<dbReference type="InterPro" id="IPR006207">
    <property type="entry name" value="Cys_knot_C"/>
</dbReference>
<evidence type="ECO:0000256" key="3">
    <source>
        <dbReference type="ARBA" id="ARBA00022525"/>
    </source>
</evidence>
<comment type="caution">
    <text evidence="10">Lacks conserved residue(s) required for the propagation of feature annotation.</text>
</comment>
<keyword evidence="7 10" id="KW-1015">Disulfide bond</keyword>
<dbReference type="PROSITE" id="PS50923">
    <property type="entry name" value="SUSHI"/>
    <property type="match status" value="1"/>
</dbReference>
<dbReference type="SUPFAM" id="SSF57535">
    <property type="entry name" value="Complement control module/SCR domain"/>
    <property type="match status" value="1"/>
</dbReference>
<feature type="disulfide bond" evidence="10">
    <location>
        <begin position="96"/>
        <end position="106"/>
    </location>
</feature>
<dbReference type="SMART" id="SM00181">
    <property type="entry name" value="EGF"/>
    <property type="match status" value="2"/>
</dbReference>
<dbReference type="PROSITE" id="PS00022">
    <property type="entry name" value="EGF_1"/>
    <property type="match status" value="1"/>
</dbReference>
<dbReference type="CDD" id="cd19941">
    <property type="entry name" value="TIL"/>
    <property type="match status" value="5"/>
</dbReference>
<dbReference type="PROSITE" id="PS50022">
    <property type="entry name" value="FA58C_3"/>
    <property type="match status" value="2"/>
</dbReference>
<dbReference type="FunFam" id="2.10.25.10:FF:000153">
    <property type="entry name" value="MUC5B isoform 1"/>
    <property type="match status" value="1"/>
</dbReference>
<dbReference type="Pfam" id="PF13330">
    <property type="entry name" value="Mucin2_WxxW"/>
    <property type="match status" value="4"/>
</dbReference>
<dbReference type="Proteomes" id="UP001374579">
    <property type="component" value="Unassembled WGS sequence"/>
</dbReference>
<dbReference type="InterPro" id="IPR014853">
    <property type="entry name" value="VWF/SSPO/ZAN-like_Cys-rich_dom"/>
</dbReference>
<evidence type="ECO:0000256" key="2">
    <source>
        <dbReference type="ARBA" id="ARBA00009456"/>
    </source>
</evidence>
<evidence type="ECO:0000256" key="14">
    <source>
        <dbReference type="SAM" id="SignalP"/>
    </source>
</evidence>
<feature type="disulfide bond" evidence="11">
    <location>
        <begin position="2479"/>
        <end position="2491"/>
    </location>
</feature>
<keyword evidence="10" id="KW-0245">EGF-like domain</keyword>
<evidence type="ECO:0000256" key="4">
    <source>
        <dbReference type="ARBA" id="ARBA00022729"/>
    </source>
</evidence>
<keyword evidence="5" id="KW-0677">Repeat</keyword>
<dbReference type="PROSITE" id="PS50068">
    <property type="entry name" value="LDLRA_2"/>
    <property type="match status" value="1"/>
</dbReference>
<dbReference type="EMBL" id="JBAMIC010000003">
    <property type="protein sequence ID" value="KAK7109139.1"/>
    <property type="molecule type" value="Genomic_DNA"/>
</dbReference>
<evidence type="ECO:0000259" key="18">
    <source>
        <dbReference type="PROSITE" id="PS50184"/>
    </source>
</evidence>
<keyword evidence="6" id="KW-0186">Copper</keyword>
<dbReference type="PROSITE" id="PS51233">
    <property type="entry name" value="VWFD"/>
    <property type="match status" value="3"/>
</dbReference>
<feature type="domain" description="Sushi" evidence="19">
    <location>
        <begin position="128"/>
        <end position="190"/>
    </location>
</feature>
<evidence type="ECO:0000256" key="10">
    <source>
        <dbReference type="PROSITE-ProRule" id="PRU00076"/>
    </source>
</evidence>
<dbReference type="PANTHER" id="PTHR11339">
    <property type="entry name" value="EXTRACELLULAR MATRIX GLYCOPROTEIN RELATED"/>
    <property type="match status" value="1"/>
</dbReference>
<feature type="domain" description="CTCK" evidence="15">
    <location>
        <begin position="2750"/>
        <end position="2848"/>
    </location>
</feature>
<dbReference type="GO" id="GO:0031012">
    <property type="term" value="C:extracellular matrix"/>
    <property type="evidence" value="ECO:0007669"/>
    <property type="project" value="TreeGrafter"/>
</dbReference>
<feature type="domain" description="VWFC" evidence="18">
    <location>
        <begin position="2596"/>
        <end position="2664"/>
    </location>
</feature>
<evidence type="ECO:0000259" key="16">
    <source>
        <dbReference type="PROSITE" id="PS50022"/>
    </source>
</evidence>
<dbReference type="InterPro" id="IPR001007">
    <property type="entry name" value="VWF_dom"/>
</dbReference>
<feature type="domain" description="F5/8 type C" evidence="16">
    <location>
        <begin position="1918"/>
        <end position="2069"/>
    </location>
</feature>
<dbReference type="PANTHER" id="PTHR11339:SF386">
    <property type="entry name" value="HEMOLECTIN, ISOFORM A"/>
    <property type="match status" value="1"/>
</dbReference>
<feature type="domain" description="VWFD" evidence="20">
    <location>
        <begin position="219"/>
        <end position="395"/>
    </location>
</feature>
<feature type="disulfide bond" evidence="10">
    <location>
        <begin position="114"/>
        <end position="123"/>
    </location>
</feature>
<dbReference type="Pfam" id="PF01826">
    <property type="entry name" value="TIL"/>
    <property type="match status" value="3"/>
</dbReference>
<dbReference type="SUPFAM" id="SSF57424">
    <property type="entry name" value="LDL receptor-like module"/>
    <property type="match status" value="1"/>
</dbReference>
<dbReference type="Gene3D" id="2.60.120.260">
    <property type="entry name" value="Galactose-binding domain-like"/>
    <property type="match status" value="2"/>
</dbReference>
<dbReference type="Gene3D" id="2.10.25.10">
    <property type="entry name" value="Laminin"/>
    <property type="match status" value="4"/>
</dbReference>
<dbReference type="Pfam" id="PF00094">
    <property type="entry name" value="VWD"/>
    <property type="match status" value="3"/>
</dbReference>
<dbReference type="SMART" id="SM00032">
    <property type="entry name" value="CCP"/>
    <property type="match status" value="2"/>
</dbReference>